<dbReference type="RefSeq" id="WP_004601400.1">
    <property type="nucleotide sequence ID" value="NZ_JH815195.1"/>
</dbReference>
<keyword evidence="1" id="KW-1133">Transmembrane helix</keyword>
<name>K0YDH1_9CORY</name>
<accession>K0YDH1</accession>
<gene>
    <name evidence="2" type="ORF">HMPREF9719_01510</name>
</gene>
<dbReference type="eggNOG" id="COG3064">
    <property type="taxonomic scope" value="Bacteria"/>
</dbReference>
<dbReference type="EMBL" id="AHAE01000072">
    <property type="protein sequence ID" value="EJZ81552.1"/>
    <property type="molecule type" value="Genomic_DNA"/>
</dbReference>
<dbReference type="Proteomes" id="UP000006078">
    <property type="component" value="Unassembled WGS sequence"/>
</dbReference>
<feature type="transmembrane region" description="Helical" evidence="1">
    <location>
        <begin position="80"/>
        <end position="104"/>
    </location>
</feature>
<evidence type="ECO:0000313" key="3">
    <source>
        <dbReference type="Proteomes" id="UP000006078"/>
    </source>
</evidence>
<sequence>MSAAKTTTTTTRRVVVVQRYRRLVARFRVAAKGRYAGPATSPAALDSSLAKAEGLDPKAVGDAVGGAVGQSRGEPLHARAVAGLVPFLISIAGGLIVTVLNNLIGEFLADRRAGKELEELGRRTADALDETSCRCDDAASRAVGQLDGLVGRLCRQLEATDPAADPGGFDSCVAAGAGAIDRCAEQILAMVRGRDECLAALLAGLAARVEECAAKKATPAPARPAGGATAPAA</sequence>
<dbReference type="AlphaFoldDB" id="K0YDH1"/>
<reference evidence="2 3" key="1">
    <citation type="submission" date="2012-08" db="EMBL/GenBank/DDBJ databases">
        <title>The Genome Sequence of Turicella otitidis ATCC 51513.</title>
        <authorList>
            <consortium name="The Broad Institute Genome Sequencing Platform"/>
            <person name="Earl A."/>
            <person name="Ward D."/>
            <person name="Feldgarden M."/>
            <person name="Gevers D."/>
            <person name="Huys G."/>
            <person name="Walker B."/>
            <person name="Young S.K."/>
            <person name="Zeng Q."/>
            <person name="Gargeya S."/>
            <person name="Fitzgerald M."/>
            <person name="Haas B."/>
            <person name="Abouelleil A."/>
            <person name="Alvarado L."/>
            <person name="Arachchi H.M."/>
            <person name="Berlin A.M."/>
            <person name="Chapman S.B."/>
            <person name="Goldberg J."/>
            <person name="Griggs A."/>
            <person name="Gujja S."/>
            <person name="Hansen M."/>
            <person name="Howarth C."/>
            <person name="Imamovic A."/>
            <person name="Larimer J."/>
            <person name="McCowen C."/>
            <person name="Montmayeur A."/>
            <person name="Murphy C."/>
            <person name="Neiman D."/>
            <person name="Pearson M."/>
            <person name="Priest M."/>
            <person name="Roberts A."/>
            <person name="Saif S."/>
            <person name="Shea T."/>
            <person name="Sisk P."/>
            <person name="Sykes S."/>
            <person name="Wortman J."/>
            <person name="Nusbaum C."/>
            <person name="Birren B."/>
        </authorList>
    </citation>
    <scope>NUCLEOTIDE SEQUENCE [LARGE SCALE GENOMIC DNA]</scope>
    <source>
        <strain evidence="2 3">ATCC 51513</strain>
    </source>
</reference>
<organism evidence="2 3">
    <name type="scientific">Corynebacterium otitidis ATCC 51513</name>
    <dbReference type="NCBI Taxonomy" id="883169"/>
    <lineage>
        <taxon>Bacteria</taxon>
        <taxon>Bacillati</taxon>
        <taxon>Actinomycetota</taxon>
        <taxon>Actinomycetes</taxon>
        <taxon>Mycobacteriales</taxon>
        <taxon>Corynebacteriaceae</taxon>
        <taxon>Corynebacterium</taxon>
    </lineage>
</organism>
<keyword evidence="1" id="KW-0812">Transmembrane</keyword>
<keyword evidence="1" id="KW-0472">Membrane</keyword>
<evidence type="ECO:0000313" key="2">
    <source>
        <dbReference type="EMBL" id="EJZ81552.1"/>
    </source>
</evidence>
<evidence type="ECO:0000256" key="1">
    <source>
        <dbReference type="SAM" id="Phobius"/>
    </source>
</evidence>
<proteinExistence type="predicted"/>
<comment type="caution">
    <text evidence="2">The sequence shown here is derived from an EMBL/GenBank/DDBJ whole genome shotgun (WGS) entry which is preliminary data.</text>
</comment>
<feature type="non-terminal residue" evidence="2">
    <location>
        <position position="233"/>
    </location>
</feature>
<dbReference type="STRING" id="29321.AAV33_06505"/>
<dbReference type="HOGENOM" id="CLU_1292609_0_0_11"/>
<keyword evidence="3" id="KW-1185">Reference proteome</keyword>
<protein>
    <submittedName>
        <fullName evidence="2">Uncharacterized protein</fullName>
    </submittedName>
</protein>